<dbReference type="NCBIfam" id="TIGR00732">
    <property type="entry name" value="dprA"/>
    <property type="match status" value="1"/>
</dbReference>
<dbReference type="GO" id="GO:0009294">
    <property type="term" value="P:DNA-mediated transformation"/>
    <property type="evidence" value="ECO:0007669"/>
    <property type="project" value="InterPro"/>
</dbReference>
<reference evidence="4 5" key="1">
    <citation type="submission" date="2018-11" db="EMBL/GenBank/DDBJ databases">
        <title>Draft genome sequence of Cellulomonas takizawaensis strain TKZ-21.</title>
        <authorList>
            <person name="Yamamura H."/>
            <person name="Hayashi T."/>
            <person name="Hamada M."/>
            <person name="Serisawa Y."/>
            <person name="Matsuyama K."/>
            <person name="Nakagawa Y."/>
            <person name="Otoguro M."/>
            <person name="Yanagida F."/>
            <person name="Hayakawa M."/>
        </authorList>
    </citation>
    <scope>NUCLEOTIDE SEQUENCE [LARGE SCALE GENOMIC DNA]</scope>
    <source>
        <strain evidence="4 5">TKZ-21</strain>
    </source>
</reference>
<comment type="caution">
    <text evidence="4">The sequence shown here is derived from an EMBL/GenBank/DDBJ whole genome shotgun (WGS) entry which is preliminary data.</text>
</comment>
<evidence type="ECO:0000259" key="3">
    <source>
        <dbReference type="Pfam" id="PF02481"/>
    </source>
</evidence>
<organism evidence="4 5">
    <name type="scientific">Cellulomonas algicola</name>
    <dbReference type="NCBI Taxonomy" id="2071633"/>
    <lineage>
        <taxon>Bacteria</taxon>
        <taxon>Bacillati</taxon>
        <taxon>Actinomycetota</taxon>
        <taxon>Actinomycetes</taxon>
        <taxon>Micrococcales</taxon>
        <taxon>Cellulomonadaceae</taxon>
        <taxon>Cellulomonas</taxon>
    </lineage>
</organism>
<accession>A0A401V3D3</accession>
<feature type="domain" description="Smf/DprA SLOG" evidence="3">
    <location>
        <begin position="129"/>
        <end position="341"/>
    </location>
</feature>
<dbReference type="InterPro" id="IPR003488">
    <property type="entry name" value="DprA"/>
</dbReference>
<dbReference type="OrthoDB" id="9785707at2"/>
<evidence type="ECO:0000313" key="5">
    <source>
        <dbReference type="Proteomes" id="UP000288246"/>
    </source>
</evidence>
<dbReference type="EMBL" id="BHYL01000279">
    <property type="protein sequence ID" value="GCD21418.1"/>
    <property type="molecule type" value="Genomic_DNA"/>
</dbReference>
<dbReference type="AlphaFoldDB" id="A0A401V3D3"/>
<evidence type="ECO:0000313" key="4">
    <source>
        <dbReference type="EMBL" id="GCD21418.1"/>
    </source>
</evidence>
<evidence type="ECO:0000256" key="1">
    <source>
        <dbReference type="ARBA" id="ARBA00006525"/>
    </source>
</evidence>
<keyword evidence="5" id="KW-1185">Reference proteome</keyword>
<evidence type="ECO:0000256" key="2">
    <source>
        <dbReference type="SAM" id="MobiDB-lite"/>
    </source>
</evidence>
<dbReference type="InterPro" id="IPR057666">
    <property type="entry name" value="DrpA_SLOG"/>
</dbReference>
<feature type="region of interest" description="Disordered" evidence="2">
    <location>
        <begin position="56"/>
        <end position="95"/>
    </location>
</feature>
<protein>
    <submittedName>
        <fullName evidence="4">DNA processing protein DprA</fullName>
    </submittedName>
</protein>
<dbReference type="PANTHER" id="PTHR43022">
    <property type="entry name" value="PROTEIN SMF"/>
    <property type="match status" value="1"/>
</dbReference>
<gene>
    <name evidence="4" type="ORF">CTKZ_29800</name>
</gene>
<feature type="compositionally biased region" description="Basic and acidic residues" evidence="2">
    <location>
        <begin position="62"/>
        <end position="95"/>
    </location>
</feature>
<dbReference type="Pfam" id="PF02481">
    <property type="entry name" value="DNA_processg_A"/>
    <property type="match status" value="1"/>
</dbReference>
<name>A0A401V3D3_9CELL</name>
<dbReference type="Gene3D" id="3.40.50.450">
    <property type="match status" value="1"/>
</dbReference>
<sequence>MSVSERERRARATWSALVEPGDAVAGALVSTFGAAEAWDRVRLALRASPDGAGAAGLVLDAGDGRDATAPRGRAEDREGGDHDGRPVGQREEGPGRARLARALARWAPRASTVDGGALLGALDGLGGGFLVPGDDGWPEALDALGPAAPFGLWVRGAADLARTGARGVAVVGARAATTYGERVAHDLAAGLAARAVTVVSGGAFGIDAAAHRGALAGSGRTVVVLAGGVDRAYPRGNARLLEAVVADGGTVVSEVPVGSVPTRVRFLQRNRLIAGLATATVVVEAAWRSGAISTAYHASTLLRPVGAVPGPVTSVASAGCHRLLRSGVAVCVTDTAEVLELAGLDGPAADPSDVPTRPGDGLPEHVRRVLEAAPSRRALEPGALAVAAGVSLAEAHAALGLLELDGLVRREGAGWRRARP</sequence>
<proteinExistence type="inferred from homology"/>
<dbReference type="SUPFAM" id="SSF102405">
    <property type="entry name" value="MCP/YpsA-like"/>
    <property type="match status" value="1"/>
</dbReference>
<dbReference type="PANTHER" id="PTHR43022:SF1">
    <property type="entry name" value="PROTEIN SMF"/>
    <property type="match status" value="1"/>
</dbReference>
<comment type="similarity">
    <text evidence="1">Belongs to the DprA/Smf family.</text>
</comment>
<dbReference type="Proteomes" id="UP000288246">
    <property type="component" value="Unassembled WGS sequence"/>
</dbReference>